<comment type="caution">
    <text evidence="1">The sequence shown here is derived from an EMBL/GenBank/DDBJ whole genome shotgun (WGS) entry which is preliminary data.</text>
</comment>
<keyword evidence="2" id="KW-1185">Reference proteome</keyword>
<evidence type="ECO:0000313" key="1">
    <source>
        <dbReference type="EMBL" id="MED6225182.1"/>
    </source>
</evidence>
<reference evidence="1 2" key="1">
    <citation type="journal article" date="2023" name="Plants (Basel)">
        <title>Bridging the Gap: Combining Genomics and Transcriptomics Approaches to Understand Stylosanthes scabra, an Orphan Legume from the Brazilian Caatinga.</title>
        <authorList>
            <person name="Ferreira-Neto J.R.C."/>
            <person name="da Silva M.D."/>
            <person name="Binneck E."/>
            <person name="de Melo N.F."/>
            <person name="da Silva R.H."/>
            <person name="de Melo A.L.T.M."/>
            <person name="Pandolfi V."/>
            <person name="Bustamante F.O."/>
            <person name="Brasileiro-Vidal A.C."/>
            <person name="Benko-Iseppon A.M."/>
        </authorList>
    </citation>
    <scope>NUCLEOTIDE SEQUENCE [LARGE SCALE GENOMIC DNA]</scope>
    <source>
        <tissue evidence="1">Leaves</tissue>
    </source>
</reference>
<evidence type="ECO:0000313" key="2">
    <source>
        <dbReference type="Proteomes" id="UP001341840"/>
    </source>
</evidence>
<organism evidence="1 2">
    <name type="scientific">Stylosanthes scabra</name>
    <dbReference type="NCBI Taxonomy" id="79078"/>
    <lineage>
        <taxon>Eukaryota</taxon>
        <taxon>Viridiplantae</taxon>
        <taxon>Streptophyta</taxon>
        <taxon>Embryophyta</taxon>
        <taxon>Tracheophyta</taxon>
        <taxon>Spermatophyta</taxon>
        <taxon>Magnoliopsida</taxon>
        <taxon>eudicotyledons</taxon>
        <taxon>Gunneridae</taxon>
        <taxon>Pentapetalae</taxon>
        <taxon>rosids</taxon>
        <taxon>fabids</taxon>
        <taxon>Fabales</taxon>
        <taxon>Fabaceae</taxon>
        <taxon>Papilionoideae</taxon>
        <taxon>50 kb inversion clade</taxon>
        <taxon>dalbergioids sensu lato</taxon>
        <taxon>Dalbergieae</taxon>
        <taxon>Pterocarpus clade</taxon>
        <taxon>Stylosanthes</taxon>
    </lineage>
</organism>
<dbReference type="Proteomes" id="UP001341840">
    <property type="component" value="Unassembled WGS sequence"/>
</dbReference>
<proteinExistence type="predicted"/>
<dbReference type="EMBL" id="JASCZI010273670">
    <property type="protein sequence ID" value="MED6225182.1"/>
    <property type="molecule type" value="Genomic_DNA"/>
</dbReference>
<sequence>MNSLEMTCISFRVHTSIVISCFLNSKAICEAQAGYPVDQSVDCLAFSVKTLDVFPGGLIRLLDDGQEVDGVFGVVNARARDRTRRQRDEPLTR</sequence>
<protein>
    <submittedName>
        <fullName evidence="1">Uncharacterized protein</fullName>
    </submittedName>
</protein>
<name>A0ABU6ZTA7_9FABA</name>
<accession>A0ABU6ZTA7</accession>
<gene>
    <name evidence="1" type="ORF">PIB30_091246</name>
</gene>